<dbReference type="InterPro" id="IPR036291">
    <property type="entry name" value="NAD(P)-bd_dom_sf"/>
</dbReference>
<dbReference type="SUPFAM" id="SSF50129">
    <property type="entry name" value="GroES-like"/>
    <property type="match status" value="1"/>
</dbReference>
<comment type="cofactor">
    <cofactor evidence="1 5">
        <name>Zn(2+)</name>
        <dbReference type="ChEBI" id="CHEBI:29105"/>
    </cofactor>
</comment>
<proteinExistence type="inferred from homology"/>
<dbReference type="SMART" id="SM00829">
    <property type="entry name" value="PKS_ER"/>
    <property type="match status" value="1"/>
</dbReference>
<dbReference type="Pfam" id="PF00107">
    <property type="entry name" value="ADH_zinc_N"/>
    <property type="match status" value="1"/>
</dbReference>
<evidence type="ECO:0000256" key="6">
    <source>
        <dbReference type="SAM" id="MobiDB-lite"/>
    </source>
</evidence>
<comment type="caution">
    <text evidence="8">The sequence shown here is derived from an EMBL/GenBank/DDBJ whole genome shotgun (WGS) entry which is preliminary data.</text>
</comment>
<dbReference type="PANTHER" id="PTHR42683">
    <property type="entry name" value="ALDEHYDE REDUCTASE"/>
    <property type="match status" value="1"/>
</dbReference>
<keyword evidence="4" id="KW-0560">Oxidoreductase</keyword>
<dbReference type="CDD" id="cd05283">
    <property type="entry name" value="CAD1"/>
    <property type="match status" value="1"/>
</dbReference>
<dbReference type="InterPro" id="IPR047109">
    <property type="entry name" value="CAD-like"/>
</dbReference>
<name>A0ABR4CCI6_9HELO</name>
<evidence type="ECO:0000256" key="5">
    <source>
        <dbReference type="RuleBase" id="RU361277"/>
    </source>
</evidence>
<evidence type="ECO:0000256" key="2">
    <source>
        <dbReference type="ARBA" id="ARBA00022723"/>
    </source>
</evidence>
<dbReference type="InterPro" id="IPR011032">
    <property type="entry name" value="GroES-like_sf"/>
</dbReference>
<comment type="similarity">
    <text evidence="5">Belongs to the zinc-containing alcohol dehydrogenase family.</text>
</comment>
<dbReference type="Gene3D" id="3.90.180.10">
    <property type="entry name" value="Medium-chain alcohol dehydrogenases, catalytic domain"/>
    <property type="match status" value="1"/>
</dbReference>
<dbReference type="PROSITE" id="PS00059">
    <property type="entry name" value="ADH_ZINC"/>
    <property type="match status" value="1"/>
</dbReference>
<reference evidence="8 9" key="1">
    <citation type="journal article" date="2024" name="Commun. Biol.">
        <title>Comparative genomic analysis of thermophilic fungi reveals convergent evolutionary adaptations and gene losses.</title>
        <authorList>
            <person name="Steindorff A.S."/>
            <person name="Aguilar-Pontes M.V."/>
            <person name="Robinson A.J."/>
            <person name="Andreopoulos B."/>
            <person name="LaButti K."/>
            <person name="Kuo A."/>
            <person name="Mondo S."/>
            <person name="Riley R."/>
            <person name="Otillar R."/>
            <person name="Haridas S."/>
            <person name="Lipzen A."/>
            <person name="Grimwood J."/>
            <person name="Schmutz J."/>
            <person name="Clum A."/>
            <person name="Reid I.D."/>
            <person name="Moisan M.C."/>
            <person name="Butler G."/>
            <person name="Nguyen T.T.M."/>
            <person name="Dewar K."/>
            <person name="Conant G."/>
            <person name="Drula E."/>
            <person name="Henrissat B."/>
            <person name="Hansel C."/>
            <person name="Singer S."/>
            <person name="Hutchinson M.I."/>
            <person name="de Vries R.P."/>
            <person name="Natvig D.O."/>
            <person name="Powell A.J."/>
            <person name="Tsang A."/>
            <person name="Grigoriev I.V."/>
        </authorList>
    </citation>
    <scope>NUCLEOTIDE SEQUENCE [LARGE SCALE GENOMIC DNA]</scope>
    <source>
        <strain evidence="8 9">CBS 494.80</strain>
    </source>
</reference>
<dbReference type="Pfam" id="PF08240">
    <property type="entry name" value="ADH_N"/>
    <property type="match status" value="1"/>
</dbReference>
<dbReference type="SUPFAM" id="SSF51735">
    <property type="entry name" value="NAD(P)-binding Rossmann-fold domains"/>
    <property type="match status" value="1"/>
</dbReference>
<dbReference type="InterPro" id="IPR020843">
    <property type="entry name" value="ER"/>
</dbReference>
<evidence type="ECO:0000313" key="8">
    <source>
        <dbReference type="EMBL" id="KAL2067640.1"/>
    </source>
</evidence>
<feature type="region of interest" description="Disordered" evidence="6">
    <location>
        <begin position="1"/>
        <end position="38"/>
    </location>
</feature>
<keyword evidence="3 5" id="KW-0862">Zinc</keyword>
<keyword evidence="9" id="KW-1185">Reference proteome</keyword>
<evidence type="ECO:0000259" key="7">
    <source>
        <dbReference type="SMART" id="SM00829"/>
    </source>
</evidence>
<protein>
    <recommendedName>
        <fullName evidence="7">Enoyl reductase (ER) domain-containing protein</fullName>
    </recommendedName>
</protein>
<evidence type="ECO:0000256" key="1">
    <source>
        <dbReference type="ARBA" id="ARBA00001947"/>
    </source>
</evidence>
<dbReference type="InterPro" id="IPR002328">
    <property type="entry name" value="ADH_Zn_CS"/>
</dbReference>
<dbReference type="InterPro" id="IPR013149">
    <property type="entry name" value="ADH-like_C"/>
</dbReference>
<accession>A0ABR4CCI6</accession>
<dbReference type="EMBL" id="JAZHXI010000009">
    <property type="protein sequence ID" value="KAL2067640.1"/>
    <property type="molecule type" value="Genomic_DNA"/>
</dbReference>
<evidence type="ECO:0000313" key="9">
    <source>
        <dbReference type="Proteomes" id="UP001595075"/>
    </source>
</evidence>
<dbReference type="InterPro" id="IPR013154">
    <property type="entry name" value="ADH-like_N"/>
</dbReference>
<dbReference type="Gene3D" id="3.40.50.720">
    <property type="entry name" value="NAD(P)-binding Rossmann-like Domain"/>
    <property type="match status" value="1"/>
</dbReference>
<evidence type="ECO:0000256" key="3">
    <source>
        <dbReference type="ARBA" id="ARBA00022833"/>
    </source>
</evidence>
<sequence>MSGSNDFEAPYSASSKENSPAKRRKIQKQQPETDKMAAPEQFEGFMINDTKNWDKFTKEKFTPKVFEDYDVDIENECCGVCGSDVHTITGGWGELATSPICVGHEIIGKVLRVGSQVKEFKAGDRVGVGAQVQSCMKCPQCKSNNENYCPNMVDTYGAPYNLNGGNPNKDAGGPMKDKDGKQIFAQGGYSSHSRVHEQFVFKIPDNITSHEAGPMMCAGLTVYSPLVRAGTGPGKKVAILGIGGLGHFALIWARALGAEVWALSHTPSKEAEAKKLGAHHFVSTGEKDWFKPLAFTFDFILNAADMTNEFNLTDYMSTLAVNGEFHNVGLPDKPLPELMAQDFASNGAKIAGSHIGSKKEAMEMLKMASEKNLHPMIETIDISEKGCSEAVNKVKTNDVRYRVTLTGFHKAFGTGKN</sequence>
<feature type="domain" description="Enoyl reductase (ER)" evidence="7">
    <location>
        <begin position="51"/>
        <end position="405"/>
    </location>
</feature>
<evidence type="ECO:0000256" key="4">
    <source>
        <dbReference type="ARBA" id="ARBA00023002"/>
    </source>
</evidence>
<gene>
    <name evidence="8" type="ORF">VTL71DRAFT_15736</name>
</gene>
<organism evidence="8 9">
    <name type="scientific">Oculimacula yallundae</name>
    <dbReference type="NCBI Taxonomy" id="86028"/>
    <lineage>
        <taxon>Eukaryota</taxon>
        <taxon>Fungi</taxon>
        <taxon>Dikarya</taxon>
        <taxon>Ascomycota</taxon>
        <taxon>Pezizomycotina</taxon>
        <taxon>Leotiomycetes</taxon>
        <taxon>Helotiales</taxon>
        <taxon>Ploettnerulaceae</taxon>
        <taxon>Oculimacula</taxon>
    </lineage>
</organism>
<dbReference type="Proteomes" id="UP001595075">
    <property type="component" value="Unassembled WGS sequence"/>
</dbReference>
<keyword evidence="2 5" id="KW-0479">Metal-binding</keyword>